<dbReference type="EMBL" id="JAVLET010000014">
    <property type="protein sequence ID" value="KAL0465974.1"/>
    <property type="molecule type" value="Genomic_DNA"/>
</dbReference>
<proteinExistence type="predicted"/>
<evidence type="ECO:0000313" key="2">
    <source>
        <dbReference type="EMBL" id="KAL0465974.1"/>
    </source>
</evidence>
<gene>
    <name evidence="2" type="ORF">QR685DRAFT_600786</name>
</gene>
<feature type="region of interest" description="Disordered" evidence="1">
    <location>
        <begin position="64"/>
        <end position="88"/>
    </location>
</feature>
<protein>
    <recommendedName>
        <fullName evidence="4">EKC/KEOPS complex subunit GON7</fullName>
    </recommendedName>
</protein>
<name>A0ABR3CZW9_NEUIN</name>
<dbReference type="Proteomes" id="UP001451303">
    <property type="component" value="Unassembled WGS sequence"/>
</dbReference>
<accession>A0ABR3CZW9</accession>
<sequence>MEQARRPARLEHHTLPVDCDEPSTPPKSLGQKLTGEQKEQLESSVCQLAEKIVVDQWKAKKKKEEEEEEEAAAAKAAQGTWVDDMGVD</sequence>
<evidence type="ECO:0008006" key="4">
    <source>
        <dbReference type="Google" id="ProtNLM"/>
    </source>
</evidence>
<feature type="compositionally biased region" description="Basic and acidic residues" evidence="1">
    <location>
        <begin position="1"/>
        <end position="15"/>
    </location>
</feature>
<evidence type="ECO:0000313" key="3">
    <source>
        <dbReference type="Proteomes" id="UP001451303"/>
    </source>
</evidence>
<evidence type="ECO:0000256" key="1">
    <source>
        <dbReference type="SAM" id="MobiDB-lite"/>
    </source>
</evidence>
<comment type="caution">
    <text evidence="2">The sequence shown here is derived from an EMBL/GenBank/DDBJ whole genome shotgun (WGS) entry which is preliminary data.</text>
</comment>
<keyword evidence="3" id="KW-1185">Reference proteome</keyword>
<reference evidence="2 3" key="1">
    <citation type="submission" date="2023-09" db="EMBL/GenBank/DDBJ databases">
        <title>Multi-omics analysis of a traditional fermented food reveals byproduct-associated fungal strains for waste-to-food upcycling.</title>
        <authorList>
            <consortium name="Lawrence Berkeley National Laboratory"/>
            <person name="Rekdal V.M."/>
            <person name="Villalobos-Escobedo J.M."/>
            <person name="Rodriguez-Valeron N."/>
            <person name="Garcia M.O."/>
            <person name="Vasquez D.P."/>
            <person name="Damayanti I."/>
            <person name="Sorensen P.M."/>
            <person name="Baidoo E.E."/>
            <person name="De Carvalho A.C."/>
            <person name="Riley R."/>
            <person name="Lipzen A."/>
            <person name="He G."/>
            <person name="Yan M."/>
            <person name="Haridas S."/>
            <person name="Daum C."/>
            <person name="Yoshinaga Y."/>
            <person name="Ng V."/>
            <person name="Grigoriev I.V."/>
            <person name="Munk R."/>
            <person name="Nuraida L."/>
            <person name="Wijaya C.H."/>
            <person name="Morales P.-C."/>
            <person name="Keasling J.D."/>
        </authorList>
    </citation>
    <scope>NUCLEOTIDE SEQUENCE [LARGE SCALE GENOMIC DNA]</scope>
    <source>
        <strain evidence="2 3">FGSC 2613</strain>
    </source>
</reference>
<feature type="region of interest" description="Disordered" evidence="1">
    <location>
        <begin position="1"/>
        <end position="36"/>
    </location>
</feature>
<organism evidence="2 3">
    <name type="scientific">Neurospora intermedia</name>
    <dbReference type="NCBI Taxonomy" id="5142"/>
    <lineage>
        <taxon>Eukaryota</taxon>
        <taxon>Fungi</taxon>
        <taxon>Dikarya</taxon>
        <taxon>Ascomycota</taxon>
        <taxon>Pezizomycotina</taxon>
        <taxon>Sordariomycetes</taxon>
        <taxon>Sordariomycetidae</taxon>
        <taxon>Sordariales</taxon>
        <taxon>Sordariaceae</taxon>
        <taxon>Neurospora</taxon>
    </lineage>
</organism>